<dbReference type="EMBL" id="QGGO01000014">
    <property type="protein sequence ID" value="PWK25222.1"/>
    <property type="molecule type" value="Genomic_DNA"/>
</dbReference>
<keyword evidence="2" id="KW-1185">Reference proteome</keyword>
<evidence type="ECO:0000313" key="1">
    <source>
        <dbReference type="EMBL" id="PWK25222.1"/>
    </source>
</evidence>
<organism evidence="1 2">
    <name type="scientific">Arcicella aurantiaca</name>
    <dbReference type="NCBI Taxonomy" id="591202"/>
    <lineage>
        <taxon>Bacteria</taxon>
        <taxon>Pseudomonadati</taxon>
        <taxon>Bacteroidota</taxon>
        <taxon>Cytophagia</taxon>
        <taxon>Cytophagales</taxon>
        <taxon>Flectobacillaceae</taxon>
        <taxon>Arcicella</taxon>
    </lineage>
</organism>
<name>A0A316E6Q3_9BACT</name>
<accession>A0A316E6Q3</accession>
<dbReference type="NCBIfam" id="NF035938">
    <property type="entry name" value="EboA_domain"/>
    <property type="match status" value="1"/>
</dbReference>
<protein>
    <submittedName>
        <fullName evidence="1">Uncharacterized protein</fullName>
    </submittedName>
</protein>
<evidence type="ECO:0000313" key="2">
    <source>
        <dbReference type="Proteomes" id="UP000245489"/>
    </source>
</evidence>
<dbReference type="RefSeq" id="WP_229201522.1">
    <property type="nucleotide sequence ID" value="NZ_QGGO01000014.1"/>
</dbReference>
<dbReference type="AlphaFoldDB" id="A0A316E6Q3"/>
<sequence>MALSLGKYQELLKMVRTLDKIFEIIQENANEKELAWLNEKISNAKSTQLAFVSAPRFIGKRLISFEIEGNQTQNWTFDRLVRVYLLLKLEEMNPEGFEEQINMLFDTAEIHESIALYSALPLFQNPEKWLLRATDAVRSNVGDIFDSIAFNNVYPVKYFSELAWNQLVLKCIFNEKPIHQIIGLDSRANQHLADTLSDFAHERWAAGRRIPSQVWRLVTNFLNEIIIKDLESLFLSNDLQNQIAATLVCSQTTNSEAKDLLNKYSLAINPEMLSWEYLENQSAICYG</sequence>
<dbReference type="Proteomes" id="UP000245489">
    <property type="component" value="Unassembled WGS sequence"/>
</dbReference>
<reference evidence="1 2" key="1">
    <citation type="submission" date="2018-05" db="EMBL/GenBank/DDBJ databases">
        <title>Genomic Encyclopedia of Archaeal and Bacterial Type Strains, Phase II (KMG-II): from individual species to whole genera.</title>
        <authorList>
            <person name="Goeker M."/>
        </authorList>
    </citation>
    <scope>NUCLEOTIDE SEQUENCE [LARGE SCALE GENOMIC DNA]</scope>
    <source>
        <strain evidence="1 2">DSM 22214</strain>
    </source>
</reference>
<gene>
    <name evidence="1" type="ORF">LV89_02848</name>
</gene>
<comment type="caution">
    <text evidence="1">The sequence shown here is derived from an EMBL/GenBank/DDBJ whole genome shotgun (WGS) entry which is preliminary data.</text>
</comment>
<proteinExistence type="predicted"/>
<dbReference type="InterPro" id="IPR047715">
    <property type="entry name" value="EboA_dom"/>
</dbReference>